<name>A0A2M7H573_9BACT</name>
<sequence>MSLNKLICPLCHQLGSKKVLRKLQPHFGEQVYLLCHNCDLVWTHPNGHLSVVSEVERYDQHKNDPTDNRYRAFLRPAVDAALPYISEGQSGIDFGCGPGPTLSVMLAELGYQVADFDPIYAPDSKLLTKKYDFVLCTETVEHFRDPKASWDQLMSLVKPAAPLVVMTQSRPPESGLKNWWYLNDPTHIALYSSNTMNWLAANYQKNIISFTPSTTIFI</sequence>
<dbReference type="Pfam" id="PF13489">
    <property type="entry name" value="Methyltransf_23"/>
    <property type="match status" value="1"/>
</dbReference>
<dbReference type="GO" id="GO:0032259">
    <property type="term" value="P:methylation"/>
    <property type="evidence" value="ECO:0007669"/>
    <property type="project" value="UniProtKB-KW"/>
</dbReference>
<dbReference type="SUPFAM" id="SSF53335">
    <property type="entry name" value="S-adenosyl-L-methionine-dependent methyltransferases"/>
    <property type="match status" value="1"/>
</dbReference>
<keyword evidence="1" id="KW-0808">Transferase</keyword>
<dbReference type="GO" id="GO:0008168">
    <property type="term" value="F:methyltransferase activity"/>
    <property type="evidence" value="ECO:0007669"/>
    <property type="project" value="UniProtKB-KW"/>
</dbReference>
<evidence type="ECO:0000313" key="2">
    <source>
        <dbReference type="Proteomes" id="UP000230292"/>
    </source>
</evidence>
<comment type="caution">
    <text evidence="1">The sequence shown here is derived from an EMBL/GenBank/DDBJ whole genome shotgun (WGS) entry which is preliminary data.</text>
</comment>
<dbReference type="EMBL" id="PFGC01000007">
    <property type="protein sequence ID" value="PIW37373.1"/>
    <property type="molecule type" value="Genomic_DNA"/>
</dbReference>
<organism evidence="1 2">
    <name type="scientific">Candidatus Kerfeldbacteria bacterium CG15_BIG_FIL_POST_REV_8_21_14_020_45_12</name>
    <dbReference type="NCBI Taxonomy" id="2014247"/>
    <lineage>
        <taxon>Bacteria</taxon>
        <taxon>Candidatus Kerfeldiibacteriota</taxon>
    </lineage>
</organism>
<reference evidence="1 2" key="1">
    <citation type="submission" date="2017-09" db="EMBL/GenBank/DDBJ databases">
        <title>Depth-based differentiation of microbial function through sediment-hosted aquifers and enrichment of novel symbionts in the deep terrestrial subsurface.</title>
        <authorList>
            <person name="Probst A.J."/>
            <person name="Ladd B."/>
            <person name="Jarett J.K."/>
            <person name="Geller-Mcgrath D.E."/>
            <person name="Sieber C.M."/>
            <person name="Emerson J.B."/>
            <person name="Anantharaman K."/>
            <person name="Thomas B.C."/>
            <person name="Malmstrom R."/>
            <person name="Stieglmeier M."/>
            <person name="Klingl A."/>
            <person name="Woyke T."/>
            <person name="Ryan C.M."/>
            <person name="Banfield J.F."/>
        </authorList>
    </citation>
    <scope>NUCLEOTIDE SEQUENCE [LARGE SCALE GENOMIC DNA]</scope>
    <source>
        <strain evidence="1">CG15_BIG_FIL_POST_REV_8_21_14_020_45_12</strain>
    </source>
</reference>
<dbReference type="AlphaFoldDB" id="A0A2M7H573"/>
<protein>
    <submittedName>
        <fullName evidence="1">2-polyprenyl-3-methyl-5-hydroxy-6-metoxy-1, 4-benzoquinol methylase</fullName>
    </submittedName>
</protein>
<dbReference type="Gene3D" id="3.40.50.150">
    <property type="entry name" value="Vaccinia Virus protein VP39"/>
    <property type="match status" value="1"/>
</dbReference>
<accession>A0A2M7H573</accession>
<proteinExistence type="predicted"/>
<keyword evidence="1" id="KW-0489">Methyltransferase</keyword>
<gene>
    <name evidence="1" type="ORF">COW24_00340</name>
</gene>
<dbReference type="Proteomes" id="UP000230292">
    <property type="component" value="Unassembled WGS sequence"/>
</dbReference>
<evidence type="ECO:0000313" key="1">
    <source>
        <dbReference type="EMBL" id="PIW37373.1"/>
    </source>
</evidence>
<dbReference type="InterPro" id="IPR029063">
    <property type="entry name" value="SAM-dependent_MTases_sf"/>
</dbReference>